<sequence length="106" mass="12430">MDYYQKIQKAYLQLTSEDKLTFCNPQIPETPERGNLRIDHNLPYRSLTRLETFLQHKIKAVERYFTQLEQLHYSIWSAANGSDALSTYDADNYLIIVVQGQDSSLR</sequence>
<gene>
    <name evidence="1" type="ORF">HERILL_LOCUS6810</name>
</gene>
<dbReference type="EMBL" id="LR899011">
    <property type="protein sequence ID" value="CAD7083884.1"/>
    <property type="molecule type" value="Genomic_DNA"/>
</dbReference>
<dbReference type="AlphaFoldDB" id="A0A7R8UNH6"/>
<evidence type="ECO:0000313" key="2">
    <source>
        <dbReference type="Proteomes" id="UP000594454"/>
    </source>
</evidence>
<protein>
    <submittedName>
        <fullName evidence="1">Uncharacterized protein</fullName>
    </submittedName>
</protein>
<dbReference type="Proteomes" id="UP000594454">
    <property type="component" value="Chromosome 3"/>
</dbReference>
<dbReference type="InParanoid" id="A0A7R8UNH6"/>
<organism evidence="1 2">
    <name type="scientific">Hermetia illucens</name>
    <name type="common">Black soldier fly</name>
    <dbReference type="NCBI Taxonomy" id="343691"/>
    <lineage>
        <taxon>Eukaryota</taxon>
        <taxon>Metazoa</taxon>
        <taxon>Ecdysozoa</taxon>
        <taxon>Arthropoda</taxon>
        <taxon>Hexapoda</taxon>
        <taxon>Insecta</taxon>
        <taxon>Pterygota</taxon>
        <taxon>Neoptera</taxon>
        <taxon>Endopterygota</taxon>
        <taxon>Diptera</taxon>
        <taxon>Brachycera</taxon>
        <taxon>Stratiomyomorpha</taxon>
        <taxon>Stratiomyidae</taxon>
        <taxon>Hermetiinae</taxon>
        <taxon>Hermetia</taxon>
    </lineage>
</organism>
<evidence type="ECO:0000313" key="1">
    <source>
        <dbReference type="EMBL" id="CAD7083884.1"/>
    </source>
</evidence>
<reference evidence="1 2" key="1">
    <citation type="submission" date="2020-11" db="EMBL/GenBank/DDBJ databases">
        <authorList>
            <person name="Wallbank WR R."/>
            <person name="Pardo Diaz C."/>
            <person name="Kozak K."/>
            <person name="Martin S."/>
            <person name="Jiggins C."/>
            <person name="Moest M."/>
            <person name="Warren A I."/>
            <person name="Generalovic N T."/>
            <person name="Byers J.R.P. K."/>
            <person name="Montejo-Kovacevich G."/>
            <person name="Yen C E."/>
        </authorList>
    </citation>
    <scope>NUCLEOTIDE SEQUENCE [LARGE SCALE GENOMIC DNA]</scope>
</reference>
<accession>A0A7R8UNH6</accession>
<proteinExistence type="predicted"/>
<name>A0A7R8UNH6_HERIL</name>
<keyword evidence="2" id="KW-1185">Reference proteome</keyword>